<keyword evidence="3" id="KW-1185">Reference proteome</keyword>
<feature type="coiled-coil region" evidence="1">
    <location>
        <begin position="290"/>
        <end position="317"/>
    </location>
</feature>
<sequence>MNIICNKLLSQRSINLFGFRPSCNFTIVGSQFDAQTEHVNKLALDLANKKYRKMALDQAVLRKEKVVVPAEFRTEKDSLISLKKELRSPVYIKGHTGIPDVDLIADNRQVFSIRRRLQFQNQSFYFKVGNEEFRCTYDHIQIHPMEKWLVYSKYRRYVVGKPNSIFLPINILPTFQNNAIVRGSEIVQLLDGIWVNSYNDEYPHSIVIDPENLSKIRPLRIGDIHNFLPDGVEIDKTKCLSLHQKVIKITGDKERKLDIALQNMKLMKEQVTVEEDEDFTLASEVKKAPKERKNVKVRSLKKQVQAISAQVKEKLAQQQAS</sequence>
<dbReference type="eggNOG" id="ENOG502SS1A">
    <property type="taxonomic scope" value="Eukaryota"/>
</dbReference>
<dbReference type="InParanoid" id="I7LVZ3"/>
<dbReference type="PDB" id="6Z1P">
    <property type="method" value="EM"/>
    <property type="resolution" value="3.70 A"/>
    <property type="chains" value="Az=1-321"/>
</dbReference>
<dbReference type="GO" id="GO:0006412">
    <property type="term" value="P:translation"/>
    <property type="evidence" value="ECO:0007669"/>
    <property type="project" value="InterPro"/>
</dbReference>
<evidence type="ECO:0000256" key="1">
    <source>
        <dbReference type="SAM" id="Coils"/>
    </source>
</evidence>
<protein>
    <submittedName>
        <fullName evidence="2">Uncharacterized protein</fullName>
    </submittedName>
</protein>
<proteinExistence type="evidence at protein level"/>
<dbReference type="EMDB" id="EMD-11032"/>
<dbReference type="AlphaFoldDB" id="I7LVZ3"/>
<evidence type="ECO:0007829" key="4">
    <source>
        <dbReference type="PDB" id="6Z1P"/>
    </source>
</evidence>
<dbReference type="RefSeq" id="XP_001020631.2">
    <property type="nucleotide sequence ID" value="XM_001020631.3"/>
</dbReference>
<dbReference type="GeneID" id="7839477"/>
<gene>
    <name evidence="2" type="ORF">TTHERM_00220590</name>
</gene>
<reference evidence="4" key="2">
    <citation type="journal article" date="2020" name="Elife">
        <title>Ciliate mitoribosome illuminates evolutionary steps of mitochondrial translation.</title>
        <authorList>
            <person name="Tobiasson V."/>
            <person name="Amunts A."/>
        </authorList>
    </citation>
    <scope>STRUCTURE BY ELECTRON MICROSCOPY (3.70 ANGSTROMS)</scope>
</reference>
<name>I7LVZ3_TETTS</name>
<evidence type="ECO:0000313" key="2">
    <source>
        <dbReference type="EMBL" id="EAS00386.2"/>
    </source>
</evidence>
<dbReference type="OMA" id="KSPHANK"/>
<dbReference type="KEGG" id="tet:TTHERM_00220590"/>
<accession>I7LVZ3</accession>
<keyword evidence="1" id="KW-0175">Coiled coil</keyword>
<dbReference type="InterPro" id="IPR011035">
    <property type="entry name" value="Ribosomal_bL25/Gln-tRNA_synth"/>
</dbReference>
<dbReference type="HOGENOM" id="CLU_867366_0_0_1"/>
<reference evidence="3" key="1">
    <citation type="journal article" date="2006" name="PLoS Biol.">
        <title>Macronuclear genome sequence of the ciliate Tetrahymena thermophila, a model eukaryote.</title>
        <authorList>
            <person name="Eisen J.A."/>
            <person name="Coyne R.S."/>
            <person name="Wu M."/>
            <person name="Wu D."/>
            <person name="Thiagarajan M."/>
            <person name="Wortman J.R."/>
            <person name="Badger J.H."/>
            <person name="Ren Q."/>
            <person name="Amedeo P."/>
            <person name="Jones K.M."/>
            <person name="Tallon L.J."/>
            <person name="Delcher A.L."/>
            <person name="Salzberg S.L."/>
            <person name="Silva J.C."/>
            <person name="Haas B.J."/>
            <person name="Majoros W.H."/>
            <person name="Farzad M."/>
            <person name="Carlton J.M."/>
            <person name="Smith R.K. Jr."/>
            <person name="Garg J."/>
            <person name="Pearlman R.E."/>
            <person name="Karrer K.M."/>
            <person name="Sun L."/>
            <person name="Manning G."/>
            <person name="Elde N.C."/>
            <person name="Turkewitz A.P."/>
            <person name="Asai D.J."/>
            <person name="Wilkes D.E."/>
            <person name="Wang Y."/>
            <person name="Cai H."/>
            <person name="Collins K."/>
            <person name="Stewart B.A."/>
            <person name="Lee S.R."/>
            <person name="Wilamowska K."/>
            <person name="Weinberg Z."/>
            <person name="Ruzzo W.L."/>
            <person name="Wloga D."/>
            <person name="Gaertig J."/>
            <person name="Frankel J."/>
            <person name="Tsao C.-C."/>
            <person name="Gorovsky M.A."/>
            <person name="Keeling P.J."/>
            <person name="Waller R.F."/>
            <person name="Patron N.J."/>
            <person name="Cherry J.M."/>
            <person name="Stover N.A."/>
            <person name="Krieger C.J."/>
            <person name="del Toro C."/>
            <person name="Ryder H.F."/>
            <person name="Williamson S.C."/>
            <person name="Barbeau R.A."/>
            <person name="Hamilton E.P."/>
            <person name="Orias E."/>
        </authorList>
    </citation>
    <scope>NUCLEOTIDE SEQUENCE [LARGE SCALE GENOMIC DNA]</scope>
    <source>
        <strain evidence="3">SB210</strain>
    </source>
</reference>
<dbReference type="STRING" id="312017.I7LVZ3"/>
<evidence type="ECO:0000313" key="3">
    <source>
        <dbReference type="Proteomes" id="UP000009168"/>
    </source>
</evidence>
<dbReference type="SUPFAM" id="SSF50715">
    <property type="entry name" value="Ribosomal protein L25-like"/>
    <property type="match status" value="1"/>
</dbReference>
<dbReference type="EMBL" id="GG662621">
    <property type="protein sequence ID" value="EAS00386.2"/>
    <property type="molecule type" value="Genomic_DNA"/>
</dbReference>
<dbReference type="Proteomes" id="UP000009168">
    <property type="component" value="Unassembled WGS sequence"/>
</dbReference>
<keyword evidence="4" id="KW-0002">3D-structure</keyword>
<dbReference type="OrthoDB" id="300485at2759"/>
<organism evidence="2 3">
    <name type="scientific">Tetrahymena thermophila (strain SB210)</name>
    <dbReference type="NCBI Taxonomy" id="312017"/>
    <lineage>
        <taxon>Eukaryota</taxon>
        <taxon>Sar</taxon>
        <taxon>Alveolata</taxon>
        <taxon>Ciliophora</taxon>
        <taxon>Intramacronucleata</taxon>
        <taxon>Oligohymenophorea</taxon>
        <taxon>Hymenostomatida</taxon>
        <taxon>Tetrahymenina</taxon>
        <taxon>Tetrahymenidae</taxon>
        <taxon>Tetrahymena</taxon>
    </lineage>
</organism>